<dbReference type="GO" id="GO:0009265">
    <property type="term" value="P:2'-deoxyribonucleotide biosynthetic process"/>
    <property type="evidence" value="ECO:0007669"/>
    <property type="project" value="TreeGrafter"/>
</dbReference>
<dbReference type="Gene3D" id="3.20.70.20">
    <property type="match status" value="1"/>
</dbReference>
<organism evidence="4">
    <name type="scientific">bioreactor metagenome</name>
    <dbReference type="NCBI Taxonomy" id="1076179"/>
    <lineage>
        <taxon>unclassified sequences</taxon>
        <taxon>metagenomes</taxon>
        <taxon>ecological metagenomes</taxon>
    </lineage>
</organism>
<dbReference type="PANTHER" id="PTHR21075:SF0">
    <property type="entry name" value="ANAEROBIC RIBONUCLEOSIDE-TRIPHOSPHATE REDUCTASE"/>
    <property type="match status" value="1"/>
</dbReference>
<dbReference type="Pfam" id="PF13597">
    <property type="entry name" value="NRDD"/>
    <property type="match status" value="1"/>
</dbReference>
<dbReference type="NCBIfam" id="TIGR02487">
    <property type="entry name" value="NrdD"/>
    <property type="match status" value="1"/>
</dbReference>
<dbReference type="InterPro" id="IPR005144">
    <property type="entry name" value="ATP-cone_dom"/>
</dbReference>
<keyword evidence="4" id="KW-0560">Oxidoreductase</keyword>
<dbReference type="SUPFAM" id="SSF51998">
    <property type="entry name" value="PFL-like glycyl radical enzymes"/>
    <property type="match status" value="1"/>
</dbReference>
<dbReference type="InterPro" id="IPR012833">
    <property type="entry name" value="NrdD"/>
</dbReference>
<feature type="domain" description="ATP-cone" evidence="3">
    <location>
        <begin position="2"/>
        <end position="94"/>
    </location>
</feature>
<dbReference type="GO" id="GO:0031250">
    <property type="term" value="C:anaerobic ribonucleoside-triphosphate reductase complex"/>
    <property type="evidence" value="ECO:0007669"/>
    <property type="project" value="TreeGrafter"/>
</dbReference>
<accession>A0A644X5K0</accession>
<reference evidence="4" key="1">
    <citation type="submission" date="2019-08" db="EMBL/GenBank/DDBJ databases">
        <authorList>
            <person name="Kucharzyk K."/>
            <person name="Murdoch R.W."/>
            <person name="Higgins S."/>
            <person name="Loffler F."/>
        </authorList>
    </citation>
    <scope>NUCLEOTIDE SEQUENCE</scope>
</reference>
<keyword evidence="2" id="KW-0067">ATP-binding</keyword>
<evidence type="ECO:0000313" key="4">
    <source>
        <dbReference type="EMBL" id="MPM11442.1"/>
    </source>
</evidence>
<protein>
    <submittedName>
        <fullName evidence="4">Anaerobic ribonucleoside-triphosphate reductase</fullName>
        <ecNumber evidence="4">1.1.98.6</ecNumber>
    </submittedName>
</protein>
<dbReference type="PANTHER" id="PTHR21075">
    <property type="entry name" value="ANAEROBIC RIBONUCLEOSIDE-TRIPHOSPHATE REDUCTASE"/>
    <property type="match status" value="1"/>
</dbReference>
<sequence>MQYVVKRDGREVSFNSVKIATAIKKASDEVGEKLKESELLDIVKKVINYIEDLGKEKVTVEEIQNLVEKSLLVKGYENIKIAYSSYRKERTKVREIKSDLMRAIEKIGIETDRDNANVGNNFSSKLLRIASESNKWHNLAMMPKHLAKAHENGDLYYHDLDSYNLTTNCLHIPTKEILERGFNTGYGTIKIPKRIETAAELSCILLQSTQNDMFGGQSHPDFDNDMAVFVEPTRKEIKLELEELGLDKNKIEELTEKKLRKKVHQAMQGVIYNLNTMHSRAGSQVPFSSINLGIPYSKDAALICEVFLLEYEKGLGKGEQPIFPNIIFRVKEGVNREPEDKYYYLYKLACRVAAKRMNPTFMNIDADFNKEYYDMGYMPATMGCRTYLMKNVNGEPGCKGRGNIAPVTINLPRIGIQAKGDINEFFNILDKRLNLAKESLMHRYDILKNLKVKDLPFVAGQGLMKGSEGLSKEDSIEPILKQGTWGIGFIGLAETLISLIGYHHGENNEAKDLGVKIVSHIRKFIDRVTEETKLNWSCYATPAEGLSGKFIKKDKKVFGTIKGVTDKDYYTNSFHIPVNYPISIKDKIDIEATYHKLCNAGHISYLEVDDRPSGEAIMDILNYAYKNTNISYIGINFHIRYCKNCGSHLSSNERKCPECGSGDIQGVSRVTGYLSLDERFGPGKYEERADRLSHLGNRKNNYKLL</sequence>
<dbReference type="EMBL" id="VSSQ01001831">
    <property type="protein sequence ID" value="MPM11442.1"/>
    <property type="molecule type" value="Genomic_DNA"/>
</dbReference>
<dbReference type="Pfam" id="PF03477">
    <property type="entry name" value="ATP-cone"/>
    <property type="match status" value="1"/>
</dbReference>
<dbReference type="GO" id="GO:0005524">
    <property type="term" value="F:ATP binding"/>
    <property type="evidence" value="ECO:0007669"/>
    <property type="project" value="UniProtKB-KW"/>
</dbReference>
<dbReference type="CDD" id="cd01675">
    <property type="entry name" value="RNR_III"/>
    <property type="match status" value="1"/>
</dbReference>
<evidence type="ECO:0000259" key="3">
    <source>
        <dbReference type="PROSITE" id="PS51161"/>
    </source>
</evidence>
<dbReference type="PROSITE" id="PS51161">
    <property type="entry name" value="ATP_CONE"/>
    <property type="match status" value="1"/>
</dbReference>
<keyword evidence="1" id="KW-0547">Nucleotide-binding</keyword>
<dbReference type="EC" id="1.1.98.6" evidence="4"/>
<evidence type="ECO:0000256" key="2">
    <source>
        <dbReference type="ARBA" id="ARBA00022840"/>
    </source>
</evidence>
<dbReference type="GO" id="GO:0004748">
    <property type="term" value="F:ribonucleoside-diphosphate reductase activity, thioredoxin disulfide as acceptor"/>
    <property type="evidence" value="ECO:0007669"/>
    <property type="project" value="TreeGrafter"/>
</dbReference>
<comment type="caution">
    <text evidence="4">The sequence shown here is derived from an EMBL/GenBank/DDBJ whole genome shotgun (WGS) entry which is preliminary data.</text>
</comment>
<evidence type="ECO:0000256" key="1">
    <source>
        <dbReference type="ARBA" id="ARBA00022741"/>
    </source>
</evidence>
<name>A0A644X5K0_9ZZZZ</name>
<gene>
    <name evidence="4" type="primary">nrdD_12</name>
    <name evidence="4" type="ORF">SDC9_57786</name>
</gene>
<dbReference type="GO" id="GO:0008998">
    <property type="term" value="F:ribonucleoside-triphosphate reductase (thioredoxin) activity"/>
    <property type="evidence" value="ECO:0007669"/>
    <property type="project" value="InterPro"/>
</dbReference>
<dbReference type="NCBIfam" id="NF005497">
    <property type="entry name" value="PRK07111.1"/>
    <property type="match status" value="1"/>
</dbReference>
<proteinExistence type="predicted"/>
<dbReference type="AlphaFoldDB" id="A0A644X5K0"/>
<dbReference type="GO" id="GO:0006260">
    <property type="term" value="P:DNA replication"/>
    <property type="evidence" value="ECO:0007669"/>
    <property type="project" value="InterPro"/>
</dbReference>